<feature type="chain" id="PRO_5043050494" evidence="1">
    <location>
        <begin position="19"/>
        <end position="76"/>
    </location>
</feature>
<evidence type="ECO:0000256" key="1">
    <source>
        <dbReference type="SAM" id="SignalP"/>
    </source>
</evidence>
<keyword evidence="3" id="KW-1185">Reference proteome</keyword>
<accession>A0AAN6M6F8</accession>
<feature type="signal peptide" evidence="1">
    <location>
        <begin position="1"/>
        <end position="18"/>
    </location>
</feature>
<evidence type="ECO:0000313" key="2">
    <source>
        <dbReference type="EMBL" id="KAK3216658.1"/>
    </source>
</evidence>
<evidence type="ECO:0000313" key="3">
    <source>
        <dbReference type="Proteomes" id="UP001280581"/>
    </source>
</evidence>
<organism evidence="2 3">
    <name type="scientific">Pseudopithomyces chartarum</name>
    <dbReference type="NCBI Taxonomy" id="1892770"/>
    <lineage>
        <taxon>Eukaryota</taxon>
        <taxon>Fungi</taxon>
        <taxon>Dikarya</taxon>
        <taxon>Ascomycota</taxon>
        <taxon>Pezizomycotina</taxon>
        <taxon>Dothideomycetes</taxon>
        <taxon>Pleosporomycetidae</taxon>
        <taxon>Pleosporales</taxon>
        <taxon>Massarineae</taxon>
        <taxon>Didymosphaeriaceae</taxon>
        <taxon>Pseudopithomyces</taxon>
    </lineage>
</organism>
<dbReference type="EMBL" id="WVTA01000001">
    <property type="protein sequence ID" value="KAK3216658.1"/>
    <property type="molecule type" value="Genomic_DNA"/>
</dbReference>
<proteinExistence type="predicted"/>
<keyword evidence="1" id="KW-0732">Signal</keyword>
<name>A0AAN6M6F8_9PLEO</name>
<comment type="caution">
    <text evidence="2">The sequence shown here is derived from an EMBL/GenBank/DDBJ whole genome shotgun (WGS) entry which is preliminary data.</text>
</comment>
<dbReference type="Proteomes" id="UP001280581">
    <property type="component" value="Unassembled WGS sequence"/>
</dbReference>
<dbReference type="AlphaFoldDB" id="A0AAN6M6F8"/>
<gene>
    <name evidence="2" type="ORF">GRF29_1g535228</name>
</gene>
<protein>
    <submittedName>
        <fullName evidence="2">Uncharacterized protein</fullName>
    </submittedName>
</protein>
<sequence length="76" mass="8379">MRTILPLLTLFLASLAAAKHCYNLDENGKTDIAWDPSYNCCMGPAFGVWVRKDCKGGVVTKVYENCCRSYGCQIGP</sequence>
<reference evidence="2 3" key="1">
    <citation type="submission" date="2021-02" db="EMBL/GenBank/DDBJ databases">
        <title>Genome assembly of Pseudopithomyces chartarum.</title>
        <authorList>
            <person name="Jauregui R."/>
            <person name="Singh J."/>
            <person name="Voisey C."/>
        </authorList>
    </citation>
    <scope>NUCLEOTIDE SEQUENCE [LARGE SCALE GENOMIC DNA]</scope>
    <source>
        <strain evidence="2 3">AGR01</strain>
    </source>
</reference>